<evidence type="ECO:0000313" key="6">
    <source>
        <dbReference type="EMBL" id="RKR07977.1"/>
    </source>
</evidence>
<name>A0A495DWK2_9FLAO</name>
<organism evidence="6 7">
    <name type="scientific">Maribacter vaceletii</name>
    <dbReference type="NCBI Taxonomy" id="1206816"/>
    <lineage>
        <taxon>Bacteria</taxon>
        <taxon>Pseudomonadati</taxon>
        <taxon>Bacteroidota</taxon>
        <taxon>Flavobacteriia</taxon>
        <taxon>Flavobacteriales</taxon>
        <taxon>Flavobacteriaceae</taxon>
        <taxon>Maribacter</taxon>
    </lineage>
</organism>
<dbReference type="RefSeq" id="WP_121068748.1">
    <property type="nucleotide sequence ID" value="NZ_RBIQ01000010.1"/>
</dbReference>
<evidence type="ECO:0000256" key="2">
    <source>
        <dbReference type="ARBA" id="ARBA00023125"/>
    </source>
</evidence>
<protein>
    <submittedName>
        <fullName evidence="6">TetR family transcriptional regulator</fullName>
    </submittedName>
</protein>
<evidence type="ECO:0000259" key="4">
    <source>
        <dbReference type="Pfam" id="PF00440"/>
    </source>
</evidence>
<reference evidence="6 7" key="1">
    <citation type="submission" date="2018-10" db="EMBL/GenBank/DDBJ databases">
        <title>Genomic Encyclopedia of Archaeal and Bacterial Type Strains, Phase II (KMG-II): from individual species to whole genera.</title>
        <authorList>
            <person name="Goeker M."/>
        </authorList>
    </citation>
    <scope>NUCLEOTIDE SEQUENCE [LARGE SCALE GENOMIC DNA]</scope>
    <source>
        <strain evidence="6 7">DSM 25230</strain>
    </source>
</reference>
<evidence type="ECO:0000256" key="1">
    <source>
        <dbReference type="ARBA" id="ARBA00023015"/>
    </source>
</evidence>
<dbReference type="EMBL" id="RBIQ01000010">
    <property type="protein sequence ID" value="RKR07977.1"/>
    <property type="molecule type" value="Genomic_DNA"/>
</dbReference>
<dbReference type="PANTHER" id="PTHR47506">
    <property type="entry name" value="TRANSCRIPTIONAL REGULATORY PROTEIN"/>
    <property type="match status" value="1"/>
</dbReference>
<dbReference type="Pfam" id="PF16925">
    <property type="entry name" value="TetR_C_13"/>
    <property type="match status" value="1"/>
</dbReference>
<keyword evidence="2" id="KW-0238">DNA-binding</keyword>
<feature type="domain" description="Tetracyclin repressor-like C-terminal" evidence="5">
    <location>
        <begin position="95"/>
        <end position="184"/>
    </location>
</feature>
<evidence type="ECO:0000256" key="3">
    <source>
        <dbReference type="ARBA" id="ARBA00023163"/>
    </source>
</evidence>
<dbReference type="SUPFAM" id="SSF48498">
    <property type="entry name" value="Tetracyclin repressor-like, C-terminal domain"/>
    <property type="match status" value="1"/>
</dbReference>
<dbReference type="OrthoDB" id="9795242at2"/>
<feature type="domain" description="HTH tetR-type" evidence="4">
    <location>
        <begin position="13"/>
        <end position="58"/>
    </location>
</feature>
<evidence type="ECO:0000313" key="7">
    <source>
        <dbReference type="Proteomes" id="UP000269412"/>
    </source>
</evidence>
<dbReference type="SUPFAM" id="SSF46689">
    <property type="entry name" value="Homeodomain-like"/>
    <property type="match status" value="1"/>
</dbReference>
<gene>
    <name evidence="6" type="ORF">CLV91_2742</name>
</gene>
<dbReference type="InterPro" id="IPR036271">
    <property type="entry name" value="Tet_transcr_reg_TetR-rel_C_sf"/>
</dbReference>
<dbReference type="InterPro" id="IPR011075">
    <property type="entry name" value="TetR_C"/>
</dbReference>
<sequence length="194" mass="22136">MVGRPKHYPEKILINKATEVFWKKGYTASSAQDLMKAMDIGQGSFYRTFPGGKNELYQKTLNLFLEQSIKLFYERIAAAENPVQFIKDFFYAITLRTNDKKENGCYLGNAIVESSNLDENSKLIATKQLIKLQKGFEKALEKAQSLEMLSAQNSPKLLAAYLINLWNGINVTQRMNLTNKEMAKLLELNLQILN</sequence>
<dbReference type="GO" id="GO:0003677">
    <property type="term" value="F:DNA binding"/>
    <property type="evidence" value="ECO:0007669"/>
    <property type="project" value="UniProtKB-KW"/>
</dbReference>
<comment type="caution">
    <text evidence="6">The sequence shown here is derived from an EMBL/GenBank/DDBJ whole genome shotgun (WGS) entry which is preliminary data.</text>
</comment>
<proteinExistence type="predicted"/>
<dbReference type="Gene3D" id="1.10.357.10">
    <property type="entry name" value="Tetracycline Repressor, domain 2"/>
    <property type="match status" value="1"/>
</dbReference>
<dbReference type="Pfam" id="PF00440">
    <property type="entry name" value="TetR_N"/>
    <property type="match status" value="1"/>
</dbReference>
<dbReference type="PANTHER" id="PTHR47506:SF10">
    <property type="entry name" value="TRANSCRIPTIONAL REGULATORY PROTEIN"/>
    <property type="match status" value="1"/>
</dbReference>
<evidence type="ECO:0000259" key="5">
    <source>
        <dbReference type="Pfam" id="PF16925"/>
    </source>
</evidence>
<dbReference type="InterPro" id="IPR009057">
    <property type="entry name" value="Homeodomain-like_sf"/>
</dbReference>
<dbReference type="Proteomes" id="UP000269412">
    <property type="component" value="Unassembled WGS sequence"/>
</dbReference>
<keyword evidence="1" id="KW-0805">Transcription regulation</keyword>
<dbReference type="AlphaFoldDB" id="A0A495DWK2"/>
<accession>A0A495DWK2</accession>
<dbReference type="InterPro" id="IPR001647">
    <property type="entry name" value="HTH_TetR"/>
</dbReference>
<keyword evidence="7" id="KW-1185">Reference proteome</keyword>
<dbReference type="Gene3D" id="1.10.10.60">
    <property type="entry name" value="Homeodomain-like"/>
    <property type="match status" value="1"/>
</dbReference>
<keyword evidence="3" id="KW-0804">Transcription</keyword>